<protein>
    <submittedName>
        <fullName evidence="4">IucA/IucC family siderophore biosynthesis protein</fullName>
    </submittedName>
</protein>
<comment type="caution">
    <text evidence="4">The sequence shown here is derived from an EMBL/GenBank/DDBJ whole genome shotgun (WGS) entry which is preliminary data.</text>
</comment>
<evidence type="ECO:0000313" key="5">
    <source>
        <dbReference type="Proteomes" id="UP000469081"/>
    </source>
</evidence>
<dbReference type="InterPro" id="IPR037455">
    <property type="entry name" value="LucA/IucC-like"/>
</dbReference>
<dbReference type="GO" id="GO:0019290">
    <property type="term" value="P:siderophore biosynthetic process"/>
    <property type="evidence" value="ECO:0007669"/>
    <property type="project" value="InterPro"/>
</dbReference>
<dbReference type="SMR" id="A0A6I4RW11"/>
<feature type="domain" description="Aerobactin siderophore biosynthesis IucA/IucC-like C-terminal" evidence="3">
    <location>
        <begin position="457"/>
        <end position="618"/>
    </location>
</feature>
<dbReference type="InterPro" id="IPR007310">
    <property type="entry name" value="Aerobactin_biosyn_IucA/IucC_N"/>
</dbReference>
<dbReference type="PANTHER" id="PTHR34384">
    <property type="entry name" value="L-2,3-DIAMINOPROPANOATE--CITRATE LIGASE"/>
    <property type="match status" value="1"/>
</dbReference>
<evidence type="ECO:0000259" key="3">
    <source>
        <dbReference type="Pfam" id="PF06276"/>
    </source>
</evidence>
<dbReference type="GO" id="GO:0016881">
    <property type="term" value="F:acid-amino acid ligase activity"/>
    <property type="evidence" value="ECO:0007669"/>
    <property type="project" value="UniProtKB-ARBA"/>
</dbReference>
<evidence type="ECO:0000313" key="4">
    <source>
        <dbReference type="EMBL" id="MWZ40405.1"/>
    </source>
</evidence>
<name>A0A6I4RW11_FRATU</name>
<dbReference type="AlphaFoldDB" id="A0A6I4RW11"/>
<reference evidence="4 5" key="1">
    <citation type="submission" date="2019-06" db="EMBL/GenBank/DDBJ databases">
        <title>Phylogeography and genetic diversity of Francisella tularensis subsp. holarctica in France (1947-2018).</title>
        <authorList>
            <person name="Kevin M."/>
            <person name="Madani N."/>
            <person name="Maurin M."/>
        </authorList>
    </citation>
    <scope>NUCLEOTIDE SEQUENCE [LARGE SCALE GENOMIC DNA]</scope>
    <source>
        <strain evidence="4 5">ATCC 15482</strain>
    </source>
</reference>
<comment type="pathway">
    <text evidence="1">Siderophore biosynthesis.</text>
</comment>
<dbReference type="NCBIfam" id="NF041038">
    <property type="entry name" value="FslA"/>
    <property type="match status" value="1"/>
</dbReference>
<dbReference type="RefSeq" id="WP_003041317.1">
    <property type="nucleotide sequence ID" value="NZ_VJEZ01000010.1"/>
</dbReference>
<gene>
    <name evidence="4" type="ORF">FNC33_07635</name>
</gene>
<evidence type="ECO:0000256" key="1">
    <source>
        <dbReference type="ARBA" id="ARBA00004924"/>
    </source>
</evidence>
<dbReference type="Pfam" id="PF06276">
    <property type="entry name" value="FhuF"/>
    <property type="match status" value="1"/>
</dbReference>
<dbReference type="PANTHER" id="PTHR34384:SF6">
    <property type="entry name" value="STAPHYLOFERRIN B SYNTHASE"/>
    <property type="match status" value="1"/>
</dbReference>
<dbReference type="EMBL" id="VJEZ01000010">
    <property type="protein sequence ID" value="MWZ40405.1"/>
    <property type="molecule type" value="Genomic_DNA"/>
</dbReference>
<dbReference type="Proteomes" id="UP000469081">
    <property type="component" value="Unassembled WGS sequence"/>
</dbReference>
<evidence type="ECO:0000259" key="2">
    <source>
        <dbReference type="Pfam" id="PF04183"/>
    </source>
</evidence>
<proteinExistence type="predicted"/>
<feature type="domain" description="Aerobactin siderophore biosynthesis IucA/IucC N-terminal" evidence="2">
    <location>
        <begin position="186"/>
        <end position="430"/>
    </location>
</feature>
<dbReference type="Pfam" id="PF04183">
    <property type="entry name" value="IucA_IucC"/>
    <property type="match status" value="1"/>
</dbReference>
<organism evidence="4 5">
    <name type="scientific">Francisella tularensis</name>
    <dbReference type="NCBI Taxonomy" id="263"/>
    <lineage>
        <taxon>Bacteria</taxon>
        <taxon>Pseudomonadati</taxon>
        <taxon>Pseudomonadota</taxon>
        <taxon>Gammaproteobacteria</taxon>
        <taxon>Thiotrichales</taxon>
        <taxon>Francisellaceae</taxon>
        <taxon>Francisella</taxon>
    </lineage>
</organism>
<dbReference type="Gene3D" id="1.10.510.40">
    <property type="match status" value="1"/>
</dbReference>
<dbReference type="InterPro" id="IPR022770">
    <property type="entry name" value="IucA/IucC-like_C"/>
</dbReference>
<accession>A0A6I4RW11</accession>
<sequence length="639" mass="74204">MHIEQLQKNKTPLNIETLELIGLITTDLNPTISSIKASTLKNQFKRVALSFYREGLLGKSKKINDTLFFYNINNDKILKINNPILKSLNRIELTDQLTIQDCLTKRETSLENIEELINWAKDNNPQINHDDWQQFEYELDNSFENELSMNIYRGLRQKQLANTINSADYLNLWQWLTTTMSKNQQLAFLEQWGAVGHIYHPGSKTKIGLSKFENILYSPEFENEVNIIFGAIHKNIAHIEIIDNRIDNYQNWMIINYPEQYKIWYHELDNRGLDSNNYLMIPIHPWQAEHILPAKHKCLIDCQQLIIINDCKYTTKPSMSFRTMLPVATKDKTLMPHIKLPVAIHATSVTRTVSPESVKTGPRISKILLEILTKENHLAKNMDILADIAGIHTTKACRKDDIRQLSAIFRTNPEELLDSDEVACPLASLFVKTPQNQALICDILELLDYNQPSQILAYFRKYTKITLTACLDLYLLYGIALEAHQQNTLVVFKENMPQKLLIRDLGGMRLHLPSFEASGFHLPKDTFSLTFTNSQTITRRKFIHACLQSNIGELVIQLSSHYKIAEGRFWTIVKDEIHQRFEYLKPRISPDKYKQEYTQILEKPWSIKALTRMRLNDKLECDKDDMQGDIYINLKNPLA</sequence>